<dbReference type="GO" id="GO:0034045">
    <property type="term" value="C:phagophore assembly site membrane"/>
    <property type="evidence" value="ECO:0007669"/>
    <property type="project" value="UniProtKB-SubCell"/>
</dbReference>
<keyword evidence="2" id="KW-0853">WD repeat</keyword>
<dbReference type="SMART" id="SM00320">
    <property type="entry name" value="WD40"/>
    <property type="match status" value="2"/>
</dbReference>
<dbReference type="SUPFAM" id="SSF50978">
    <property type="entry name" value="WD40 repeat-like"/>
    <property type="match status" value="1"/>
</dbReference>
<protein>
    <submittedName>
        <fullName evidence="6">Uncharacterized protein</fullName>
    </submittedName>
</protein>
<evidence type="ECO:0000313" key="7">
    <source>
        <dbReference type="Proteomes" id="UP000825935"/>
    </source>
</evidence>
<dbReference type="Proteomes" id="UP000825935">
    <property type="component" value="Chromosome 25"/>
</dbReference>
<dbReference type="AlphaFoldDB" id="A0A8T2RNU7"/>
<evidence type="ECO:0000256" key="4">
    <source>
        <dbReference type="ARBA" id="ARBA00025740"/>
    </source>
</evidence>
<dbReference type="InterPro" id="IPR015943">
    <property type="entry name" value="WD40/YVTN_repeat-like_dom_sf"/>
</dbReference>
<dbReference type="OrthoDB" id="1667587at2759"/>
<comment type="caution">
    <text evidence="6">The sequence shown here is derived from an EMBL/GenBank/DDBJ whole genome shotgun (WGS) entry which is preliminary data.</text>
</comment>
<comment type="similarity">
    <text evidence="4">Belongs to the WD repeat PROPPIN family.</text>
</comment>
<evidence type="ECO:0000256" key="2">
    <source>
        <dbReference type="ARBA" id="ARBA00022574"/>
    </source>
</evidence>
<dbReference type="InterPro" id="IPR036322">
    <property type="entry name" value="WD40_repeat_dom_sf"/>
</dbReference>
<name>A0A8T2RNU7_CERRI</name>
<feature type="region of interest" description="Disordered" evidence="5">
    <location>
        <begin position="46"/>
        <end position="102"/>
    </location>
</feature>
<evidence type="ECO:0000256" key="1">
    <source>
        <dbReference type="ARBA" id="ARBA00004623"/>
    </source>
</evidence>
<feature type="compositionally biased region" description="Polar residues" evidence="5">
    <location>
        <begin position="80"/>
        <end position="94"/>
    </location>
</feature>
<proteinExistence type="inferred from homology"/>
<feature type="region of interest" description="Disordered" evidence="5">
    <location>
        <begin position="184"/>
        <end position="236"/>
    </location>
</feature>
<dbReference type="InterPro" id="IPR001680">
    <property type="entry name" value="WD40_rpt"/>
</dbReference>
<dbReference type="Pfam" id="PF21032">
    <property type="entry name" value="PROPPIN"/>
    <property type="match status" value="1"/>
</dbReference>
<dbReference type="InterPro" id="IPR048720">
    <property type="entry name" value="PROPPIN"/>
</dbReference>
<reference evidence="6" key="1">
    <citation type="submission" date="2021-08" db="EMBL/GenBank/DDBJ databases">
        <title>WGS assembly of Ceratopteris richardii.</title>
        <authorList>
            <person name="Marchant D.B."/>
            <person name="Chen G."/>
            <person name="Jenkins J."/>
            <person name="Shu S."/>
            <person name="Leebens-Mack J."/>
            <person name="Grimwood J."/>
            <person name="Schmutz J."/>
            <person name="Soltis P."/>
            <person name="Soltis D."/>
            <person name="Chen Z.-H."/>
        </authorList>
    </citation>
    <scope>NUCLEOTIDE SEQUENCE</scope>
    <source>
        <strain evidence="6">Whitten #5841</strain>
        <tissue evidence="6">Leaf</tissue>
    </source>
</reference>
<keyword evidence="3" id="KW-0677">Repeat</keyword>
<dbReference type="Gene3D" id="2.130.10.10">
    <property type="entry name" value="YVTN repeat-like/Quinoprotein amine dehydrogenase"/>
    <property type="match status" value="1"/>
</dbReference>
<accession>A0A8T2RNU7</accession>
<dbReference type="EMBL" id="CM035430">
    <property type="protein sequence ID" value="KAH7297750.1"/>
    <property type="molecule type" value="Genomic_DNA"/>
</dbReference>
<organism evidence="6 7">
    <name type="scientific">Ceratopteris richardii</name>
    <name type="common">Triangle waterfern</name>
    <dbReference type="NCBI Taxonomy" id="49495"/>
    <lineage>
        <taxon>Eukaryota</taxon>
        <taxon>Viridiplantae</taxon>
        <taxon>Streptophyta</taxon>
        <taxon>Embryophyta</taxon>
        <taxon>Tracheophyta</taxon>
        <taxon>Polypodiopsida</taxon>
        <taxon>Polypodiidae</taxon>
        <taxon>Polypodiales</taxon>
        <taxon>Pteridineae</taxon>
        <taxon>Pteridaceae</taxon>
        <taxon>Parkerioideae</taxon>
        <taxon>Ceratopteris</taxon>
    </lineage>
</organism>
<evidence type="ECO:0000256" key="5">
    <source>
        <dbReference type="SAM" id="MobiDB-lite"/>
    </source>
</evidence>
<evidence type="ECO:0000313" key="6">
    <source>
        <dbReference type="EMBL" id="KAH7297750.1"/>
    </source>
</evidence>
<evidence type="ECO:0000256" key="3">
    <source>
        <dbReference type="ARBA" id="ARBA00022737"/>
    </source>
</evidence>
<comment type="subcellular location">
    <subcellularLocation>
        <location evidence="1">Preautophagosomal structure membrane</location>
        <topology evidence="1">Peripheral membrane protein</topology>
    </subcellularLocation>
</comment>
<gene>
    <name evidence="6" type="ORF">KP509_25G010500</name>
</gene>
<keyword evidence="7" id="KW-1185">Reference proteome</keyword>
<dbReference type="PANTHER" id="PTHR11227">
    <property type="entry name" value="WD-REPEAT PROTEIN INTERACTING WITH PHOSPHOINOSIDES WIPI -RELATED"/>
    <property type="match status" value="1"/>
</dbReference>
<sequence length="855" mass="93716">MEETKSCKDFYFRRPSTMDGLMLKLGLFDVNLGAFAHEAQPEGGGAAALLNGSDMATPLHHDHPQRPLQTLKSHREKQSEYGNGSRNGKKTTPPSLLHDENPVESLESVRIKNALRVYYYKQKQQENLRNRRSGSPHVTLEETSRCILNFAPGDVPSHNDTALASCSFRDDDYSHARPDRWDCQNTGSYGKSHVVDSSHRYSDLPRDGRSLEGANHCFDSPHPATGTQNDQGSGHIDADEAHCLSGYLQGGSQAVLVIDKYAESVQGRGEQCQKPQSLLSLNPHHHDHRVTLSQVDKESLALKHHHYVNHDNYFGSVDEGQSVSKILGEVPTVQKPEALTAEKGNTTGHNSHLFPINTQKTEKLCQNVLSTAEHSSSEIQEDLDAELGEHVDNSFQRKHSGLSRCSSDDSFCHISKESVEQDLQIDYHLSSSSDQQQWSLGLVYEYSQAGVTFNDEDLSVMRSDTINSVCDDTGAVSENEGNGCTAKTVQDDAAGLDAQCGDVESPPLFLGFCPFAMSFACGTSKGLHVYDIKSARETCSCMIGGVGIVQLLTGTDLLIIVGGGPNPSFPVNRVVIWDSAKAKSIRHFNFDFPVRMIKAMKDLLVVVLDHEICVFNIQNANGLVQFNTTLNPKGLCALSVEQGPSLLACPGLKKGEVRITPIGPSTGGESVDRDDIFIAAHDSSLACVELNVNGTLLATASDRGTLVRIFSTKDGVPLQELRRGSDKAQIYSLAFSFSSNWLAVSSDKGTIHVFSIGSRSNDTNGASSVSVRNPGSTLSFMKGMLPKYFRSEWSYAQFKLPEEMKSVVAFGQEKHVVYVLVTDGSLHRYEFDSEHGGDMKLLECWSFMNSKESEL</sequence>
<feature type="compositionally biased region" description="Basic and acidic residues" evidence="5">
    <location>
        <begin position="193"/>
        <end position="210"/>
    </location>
</feature>